<protein>
    <submittedName>
        <fullName evidence="1">Uncharacterized protein</fullName>
    </submittedName>
</protein>
<dbReference type="EMBL" id="JAYMYR010000004">
    <property type="protein sequence ID" value="KAK7369000.1"/>
    <property type="molecule type" value="Genomic_DNA"/>
</dbReference>
<accession>A0AAN9N9B9</accession>
<proteinExistence type="predicted"/>
<comment type="caution">
    <text evidence="1">The sequence shown here is derived from an EMBL/GenBank/DDBJ whole genome shotgun (WGS) entry which is preliminary data.</text>
</comment>
<dbReference type="Proteomes" id="UP001374584">
    <property type="component" value="Unassembled WGS sequence"/>
</dbReference>
<sequence>MLYKVTLNVLQSPIGMRKLVDCNHLLYLAMKVMVCSKQQDTVIGIYTPTEFREKRTQFCCAQIFRYFCEANSGMEMS</sequence>
<organism evidence="1 2">
    <name type="scientific">Phaseolus coccineus</name>
    <name type="common">Scarlet runner bean</name>
    <name type="synonym">Phaseolus multiflorus</name>
    <dbReference type="NCBI Taxonomy" id="3886"/>
    <lineage>
        <taxon>Eukaryota</taxon>
        <taxon>Viridiplantae</taxon>
        <taxon>Streptophyta</taxon>
        <taxon>Embryophyta</taxon>
        <taxon>Tracheophyta</taxon>
        <taxon>Spermatophyta</taxon>
        <taxon>Magnoliopsida</taxon>
        <taxon>eudicotyledons</taxon>
        <taxon>Gunneridae</taxon>
        <taxon>Pentapetalae</taxon>
        <taxon>rosids</taxon>
        <taxon>fabids</taxon>
        <taxon>Fabales</taxon>
        <taxon>Fabaceae</taxon>
        <taxon>Papilionoideae</taxon>
        <taxon>50 kb inversion clade</taxon>
        <taxon>NPAAA clade</taxon>
        <taxon>indigoferoid/millettioid clade</taxon>
        <taxon>Phaseoleae</taxon>
        <taxon>Phaseolus</taxon>
    </lineage>
</organism>
<dbReference type="AlphaFoldDB" id="A0AAN9N9B9"/>
<keyword evidence="2" id="KW-1185">Reference proteome</keyword>
<reference evidence="1 2" key="1">
    <citation type="submission" date="2024-01" db="EMBL/GenBank/DDBJ databases">
        <title>The genomes of 5 underutilized Papilionoideae crops provide insights into root nodulation and disease resistanc.</title>
        <authorList>
            <person name="Jiang F."/>
        </authorList>
    </citation>
    <scope>NUCLEOTIDE SEQUENCE [LARGE SCALE GENOMIC DNA]</scope>
    <source>
        <strain evidence="1">JINMINGXINNONG_FW02</strain>
        <tissue evidence="1">Leaves</tissue>
    </source>
</reference>
<name>A0AAN9N9B9_PHACN</name>
<evidence type="ECO:0000313" key="2">
    <source>
        <dbReference type="Proteomes" id="UP001374584"/>
    </source>
</evidence>
<evidence type="ECO:0000313" key="1">
    <source>
        <dbReference type="EMBL" id="KAK7369000.1"/>
    </source>
</evidence>
<gene>
    <name evidence="1" type="ORF">VNO80_11034</name>
</gene>